<dbReference type="InterPro" id="IPR009003">
    <property type="entry name" value="Peptidase_S1_PA"/>
</dbReference>
<dbReference type="InterPro" id="IPR001254">
    <property type="entry name" value="Trypsin_dom"/>
</dbReference>
<dbReference type="Proteomes" id="UP000261560">
    <property type="component" value="Unplaced"/>
</dbReference>
<keyword evidence="1" id="KW-0645">Protease</keyword>
<dbReference type="GeneTree" id="ENSGT00910000144271"/>
<name>A0A3B3BNR7_ORYME</name>
<dbReference type="PANTHER" id="PTHR24271">
    <property type="entry name" value="KALLIKREIN-RELATED"/>
    <property type="match status" value="1"/>
</dbReference>
<reference evidence="7" key="1">
    <citation type="submission" date="2025-08" db="UniProtKB">
        <authorList>
            <consortium name="Ensembl"/>
        </authorList>
    </citation>
    <scope>IDENTIFICATION</scope>
</reference>
<dbReference type="OMA" id="KFSSRIC"/>
<dbReference type="SMART" id="SM00020">
    <property type="entry name" value="Tryp_SPc"/>
    <property type="match status" value="1"/>
</dbReference>
<dbReference type="InterPro" id="IPR018114">
    <property type="entry name" value="TRYPSIN_HIS"/>
</dbReference>
<keyword evidence="3" id="KW-0378">Hydrolase</keyword>
<sequence length="260" mass="29119">MDLRCNCVYLKLCIHTFNRMSKTYKPEIVNGEKVPEGALPYLVSVQNITGHVCGGFLISTDFVMTAAHCDKLNPTNVVVGSHNLNKIHKKMRIKFKKCKHGHFQQTITGYDIMLLQLNKRVNFNDRVKPIRLPKRGMTVKEKSECTVAGWGKTRTGGEQVKELQMVNVSVISLDQCQRVWKKYDGILPDGVVCAGGYATDKGFCQGDSGGPLVCGGTAVGIVSFNRGYICDYPNVPNVYTDLSKYTNWIQKKLKEKKCFI</sequence>
<dbReference type="PROSITE" id="PS50240">
    <property type="entry name" value="TRYPSIN_DOM"/>
    <property type="match status" value="1"/>
</dbReference>
<evidence type="ECO:0000313" key="7">
    <source>
        <dbReference type="Ensembl" id="ENSOMEP00000007105.1"/>
    </source>
</evidence>
<dbReference type="PROSITE" id="PS00134">
    <property type="entry name" value="TRYPSIN_HIS"/>
    <property type="match status" value="1"/>
</dbReference>
<evidence type="ECO:0000256" key="3">
    <source>
        <dbReference type="ARBA" id="ARBA00022801"/>
    </source>
</evidence>
<dbReference type="InterPro" id="IPR043504">
    <property type="entry name" value="Peptidase_S1_PA_chymotrypsin"/>
</dbReference>
<dbReference type="SUPFAM" id="SSF50494">
    <property type="entry name" value="Trypsin-like serine proteases"/>
    <property type="match status" value="1"/>
</dbReference>
<keyword evidence="8" id="KW-1185">Reference proteome</keyword>
<evidence type="ECO:0000259" key="6">
    <source>
        <dbReference type="PROSITE" id="PS50240"/>
    </source>
</evidence>
<reference evidence="7" key="2">
    <citation type="submission" date="2025-09" db="UniProtKB">
        <authorList>
            <consortium name="Ensembl"/>
        </authorList>
    </citation>
    <scope>IDENTIFICATION</scope>
</reference>
<keyword evidence="2" id="KW-0732">Signal</keyword>
<dbReference type="PRINTS" id="PR00722">
    <property type="entry name" value="CHYMOTRYPSIN"/>
</dbReference>
<dbReference type="Pfam" id="PF00089">
    <property type="entry name" value="Trypsin"/>
    <property type="match status" value="1"/>
</dbReference>
<feature type="domain" description="Peptidase S1" evidence="6">
    <location>
        <begin position="28"/>
        <end position="254"/>
    </location>
</feature>
<dbReference type="PANTHER" id="PTHR24271:SF87">
    <property type="entry name" value="ARGININE ESTERASE-LIKE-RELATED"/>
    <property type="match status" value="1"/>
</dbReference>
<dbReference type="GO" id="GO:0004252">
    <property type="term" value="F:serine-type endopeptidase activity"/>
    <property type="evidence" value="ECO:0007669"/>
    <property type="project" value="InterPro"/>
</dbReference>
<proteinExistence type="predicted"/>
<evidence type="ECO:0000256" key="2">
    <source>
        <dbReference type="ARBA" id="ARBA00022729"/>
    </source>
</evidence>
<evidence type="ECO:0000256" key="5">
    <source>
        <dbReference type="ARBA" id="ARBA00023157"/>
    </source>
</evidence>
<dbReference type="GO" id="GO:0006508">
    <property type="term" value="P:proteolysis"/>
    <property type="evidence" value="ECO:0007669"/>
    <property type="project" value="UniProtKB-KW"/>
</dbReference>
<accession>A0A3B3BNR7</accession>
<protein>
    <submittedName>
        <fullName evidence="7">Mast cell protease 1A-like</fullName>
    </submittedName>
</protein>
<evidence type="ECO:0000256" key="1">
    <source>
        <dbReference type="ARBA" id="ARBA00022670"/>
    </source>
</evidence>
<dbReference type="AlphaFoldDB" id="A0A3B3BNR7"/>
<keyword evidence="4" id="KW-0720">Serine protease</keyword>
<dbReference type="CDD" id="cd00190">
    <property type="entry name" value="Tryp_SPc"/>
    <property type="match status" value="1"/>
</dbReference>
<dbReference type="Gene3D" id="2.40.10.10">
    <property type="entry name" value="Trypsin-like serine proteases"/>
    <property type="match status" value="1"/>
</dbReference>
<organism evidence="7 8">
    <name type="scientific">Oryzias melastigma</name>
    <name type="common">Marine medaka</name>
    <dbReference type="NCBI Taxonomy" id="30732"/>
    <lineage>
        <taxon>Eukaryota</taxon>
        <taxon>Metazoa</taxon>
        <taxon>Chordata</taxon>
        <taxon>Craniata</taxon>
        <taxon>Vertebrata</taxon>
        <taxon>Euteleostomi</taxon>
        <taxon>Actinopterygii</taxon>
        <taxon>Neopterygii</taxon>
        <taxon>Teleostei</taxon>
        <taxon>Neoteleostei</taxon>
        <taxon>Acanthomorphata</taxon>
        <taxon>Ovalentaria</taxon>
        <taxon>Atherinomorphae</taxon>
        <taxon>Beloniformes</taxon>
        <taxon>Adrianichthyidae</taxon>
        <taxon>Oryziinae</taxon>
        <taxon>Oryzias</taxon>
    </lineage>
</organism>
<dbReference type="FunFam" id="2.40.10.10:FF:000120">
    <property type="entry name" value="Putative serine protease"/>
    <property type="match status" value="1"/>
</dbReference>
<keyword evidence="5" id="KW-1015">Disulfide bond</keyword>
<dbReference type="Ensembl" id="ENSOMET00000004668.1">
    <property type="protein sequence ID" value="ENSOMEP00000007105.1"/>
    <property type="gene ID" value="ENSOMEG00000008221.1"/>
</dbReference>
<dbReference type="InterPro" id="IPR001314">
    <property type="entry name" value="Peptidase_S1A"/>
</dbReference>
<evidence type="ECO:0000313" key="8">
    <source>
        <dbReference type="Proteomes" id="UP000261560"/>
    </source>
</evidence>
<evidence type="ECO:0000256" key="4">
    <source>
        <dbReference type="ARBA" id="ARBA00022825"/>
    </source>
</evidence>